<accession>A0ABV5G476</accession>
<dbReference type="EMBL" id="JBHMFI010000001">
    <property type="protein sequence ID" value="MFB9073727.1"/>
    <property type="molecule type" value="Genomic_DNA"/>
</dbReference>
<name>A0ABV5G476_9MICC</name>
<organism evidence="1 2">
    <name type="scientific">Citricoccus parietis</name>
    <dbReference type="NCBI Taxonomy" id="592307"/>
    <lineage>
        <taxon>Bacteria</taxon>
        <taxon>Bacillati</taxon>
        <taxon>Actinomycetota</taxon>
        <taxon>Actinomycetes</taxon>
        <taxon>Micrococcales</taxon>
        <taxon>Micrococcaceae</taxon>
        <taxon>Citricoccus</taxon>
    </lineage>
</organism>
<evidence type="ECO:0000313" key="1">
    <source>
        <dbReference type="EMBL" id="MFB9073727.1"/>
    </source>
</evidence>
<dbReference type="Proteomes" id="UP001589575">
    <property type="component" value="Unassembled WGS sequence"/>
</dbReference>
<comment type="caution">
    <text evidence="1">The sequence shown here is derived from an EMBL/GenBank/DDBJ whole genome shotgun (WGS) entry which is preliminary data.</text>
</comment>
<proteinExistence type="predicted"/>
<protein>
    <submittedName>
        <fullName evidence="1">Uncharacterized protein</fullName>
    </submittedName>
</protein>
<sequence>MAAFFCSKTAVMSTKTDGMKPHSSGWWGSKTRNSLGGAVLNPDSTPAPEVIRRAFWTIS</sequence>
<evidence type="ECO:0000313" key="2">
    <source>
        <dbReference type="Proteomes" id="UP001589575"/>
    </source>
</evidence>
<reference evidence="1 2" key="1">
    <citation type="submission" date="2024-09" db="EMBL/GenBank/DDBJ databases">
        <authorList>
            <person name="Sun Q."/>
            <person name="Mori K."/>
        </authorList>
    </citation>
    <scope>NUCLEOTIDE SEQUENCE [LARGE SCALE GENOMIC DNA]</scope>
    <source>
        <strain evidence="1 2">CCM 7609</strain>
    </source>
</reference>
<gene>
    <name evidence="1" type="ORF">ACFFX0_21995</name>
</gene>
<keyword evidence="2" id="KW-1185">Reference proteome</keyword>